<evidence type="ECO:0000313" key="9">
    <source>
        <dbReference type="EMBL" id="ODM93259.1"/>
    </source>
</evidence>
<dbReference type="PROSITE" id="PS00028">
    <property type="entry name" value="ZINC_FINGER_C2H2_1"/>
    <property type="match status" value="7"/>
</dbReference>
<dbReference type="STRING" id="48709.A0A1D2MJR9"/>
<evidence type="ECO:0000313" key="10">
    <source>
        <dbReference type="Proteomes" id="UP000094527"/>
    </source>
</evidence>
<dbReference type="GO" id="GO:0008270">
    <property type="term" value="F:zinc ion binding"/>
    <property type="evidence" value="ECO:0007669"/>
    <property type="project" value="UniProtKB-KW"/>
</dbReference>
<dbReference type="EMBL" id="LJIJ01001036">
    <property type="protein sequence ID" value="ODM93259.1"/>
    <property type="molecule type" value="Genomic_DNA"/>
</dbReference>
<reference evidence="9 10" key="1">
    <citation type="journal article" date="2016" name="Genome Biol. Evol.">
        <title>Gene Family Evolution Reflects Adaptation to Soil Environmental Stressors in the Genome of the Collembolan Orchesella cincta.</title>
        <authorList>
            <person name="Faddeeva-Vakhrusheva A."/>
            <person name="Derks M.F."/>
            <person name="Anvar S.Y."/>
            <person name="Agamennone V."/>
            <person name="Suring W."/>
            <person name="Smit S."/>
            <person name="van Straalen N.M."/>
            <person name="Roelofs D."/>
        </authorList>
    </citation>
    <scope>NUCLEOTIDE SEQUENCE [LARGE SCALE GENOMIC DNA]</scope>
    <source>
        <tissue evidence="9">Mixed pool</tissue>
    </source>
</reference>
<proteinExistence type="predicted"/>
<dbReference type="SMART" id="SM00355">
    <property type="entry name" value="ZnF_C2H2"/>
    <property type="match status" value="8"/>
</dbReference>
<keyword evidence="10" id="KW-1185">Reference proteome</keyword>
<feature type="domain" description="C2H2-type" evidence="8">
    <location>
        <begin position="54"/>
        <end position="81"/>
    </location>
</feature>
<evidence type="ECO:0000256" key="2">
    <source>
        <dbReference type="ARBA" id="ARBA00022737"/>
    </source>
</evidence>
<evidence type="ECO:0000256" key="6">
    <source>
        <dbReference type="PROSITE-ProRule" id="PRU00042"/>
    </source>
</evidence>
<dbReference type="Pfam" id="PF00096">
    <property type="entry name" value="zf-C2H2"/>
    <property type="match status" value="2"/>
</dbReference>
<dbReference type="PANTHER" id="PTHR24377">
    <property type="entry name" value="IP01015P-RELATED"/>
    <property type="match status" value="1"/>
</dbReference>
<keyword evidence="4" id="KW-0862">Zinc</keyword>
<accession>A0A1D2MJR9</accession>
<dbReference type="InterPro" id="IPR036236">
    <property type="entry name" value="Znf_C2H2_sf"/>
</dbReference>
<evidence type="ECO:0000259" key="8">
    <source>
        <dbReference type="PROSITE" id="PS50157"/>
    </source>
</evidence>
<feature type="domain" description="C2H2-type" evidence="8">
    <location>
        <begin position="130"/>
        <end position="157"/>
    </location>
</feature>
<dbReference type="InterPro" id="IPR050826">
    <property type="entry name" value="Krueppel_C2H2_ZnFinger"/>
</dbReference>
<dbReference type="FunFam" id="3.30.160.60:FF:000176">
    <property type="entry name" value="zinc finger protein 70"/>
    <property type="match status" value="1"/>
</dbReference>
<gene>
    <name evidence="9" type="ORF">Ocin01_13423</name>
</gene>
<protein>
    <submittedName>
        <fullName evidence="9">Putative zinc finger protein</fullName>
    </submittedName>
</protein>
<keyword evidence="3 6" id="KW-0863">Zinc-finger</keyword>
<evidence type="ECO:0000256" key="3">
    <source>
        <dbReference type="ARBA" id="ARBA00022771"/>
    </source>
</evidence>
<dbReference type="Proteomes" id="UP000094527">
    <property type="component" value="Unassembled WGS sequence"/>
</dbReference>
<feature type="domain" description="C2H2-type" evidence="8">
    <location>
        <begin position="82"/>
        <end position="110"/>
    </location>
</feature>
<evidence type="ECO:0000256" key="5">
    <source>
        <dbReference type="ARBA" id="ARBA00023242"/>
    </source>
</evidence>
<evidence type="ECO:0000256" key="4">
    <source>
        <dbReference type="ARBA" id="ARBA00022833"/>
    </source>
</evidence>
<dbReference type="SUPFAM" id="SSF57667">
    <property type="entry name" value="beta-beta-alpha zinc fingers"/>
    <property type="match status" value="6"/>
</dbReference>
<feature type="domain" description="C2H2-type" evidence="8">
    <location>
        <begin position="209"/>
        <end position="237"/>
    </location>
</feature>
<keyword evidence="5" id="KW-0539">Nucleus</keyword>
<evidence type="ECO:0000256" key="7">
    <source>
        <dbReference type="SAM" id="MobiDB-lite"/>
    </source>
</evidence>
<feature type="non-terminal residue" evidence="9">
    <location>
        <position position="327"/>
    </location>
</feature>
<feature type="domain" description="C2H2-type" evidence="8">
    <location>
        <begin position="238"/>
        <end position="266"/>
    </location>
</feature>
<dbReference type="InterPro" id="IPR013087">
    <property type="entry name" value="Znf_C2H2_type"/>
</dbReference>
<keyword evidence="2" id="KW-0677">Repeat</keyword>
<evidence type="ECO:0000256" key="1">
    <source>
        <dbReference type="ARBA" id="ARBA00022723"/>
    </source>
</evidence>
<keyword evidence="1" id="KW-0479">Metal-binding</keyword>
<dbReference type="OMA" id="HGQEKDF"/>
<name>A0A1D2MJR9_ORCCI</name>
<feature type="domain" description="C2H2-type" evidence="8">
    <location>
        <begin position="267"/>
        <end position="294"/>
    </location>
</feature>
<dbReference type="OrthoDB" id="6077919at2759"/>
<dbReference type="PROSITE" id="PS50157">
    <property type="entry name" value="ZINC_FINGER_C2H2_2"/>
    <property type="match status" value="7"/>
</dbReference>
<dbReference type="AlphaFoldDB" id="A0A1D2MJR9"/>
<dbReference type="Gene3D" id="3.30.160.60">
    <property type="entry name" value="Classic Zinc Finger"/>
    <property type="match status" value="5"/>
</dbReference>
<feature type="domain" description="C2H2-type" evidence="8">
    <location>
        <begin position="295"/>
        <end position="323"/>
    </location>
</feature>
<comment type="caution">
    <text evidence="9">The sequence shown here is derived from an EMBL/GenBank/DDBJ whole genome shotgun (WGS) entry which is preliminary data.</text>
</comment>
<feature type="region of interest" description="Disordered" evidence="7">
    <location>
        <begin position="1"/>
        <end position="24"/>
    </location>
</feature>
<sequence>MEKQQMKKNPPFAKKTGKKSLSNSRLNNHKCEFCNRTFKNLQSHLKTHIGVKSHSCLFCDRAFLRSADLNLHLLIHTRERPYECQICNRDFGQRYGRDQHIRDIHSLERAYKCGWKFERSSPSAHRGKKFVCIFCEKAFSHSHTLVNHLRAHVQEKPFECSFVIIIWSKSCNDPTHQVAHSRKSLFLHAIFEEYLPTRNLLRHIRELTISCKVCGKEFAVLADANTHETTVHGLTKRFQCSLCEKKFSLRYLLNLHIRRVHTNEKPFKCNECGMCFADSSKLKSHLLQHRNETQFRCVTCNCFFASSQGLKTHQTKIHRNQITPSTG</sequence>
<organism evidence="9 10">
    <name type="scientific">Orchesella cincta</name>
    <name type="common">Springtail</name>
    <name type="synonym">Podura cincta</name>
    <dbReference type="NCBI Taxonomy" id="48709"/>
    <lineage>
        <taxon>Eukaryota</taxon>
        <taxon>Metazoa</taxon>
        <taxon>Ecdysozoa</taxon>
        <taxon>Arthropoda</taxon>
        <taxon>Hexapoda</taxon>
        <taxon>Collembola</taxon>
        <taxon>Entomobryomorpha</taxon>
        <taxon>Entomobryoidea</taxon>
        <taxon>Orchesellidae</taxon>
        <taxon>Orchesellinae</taxon>
        <taxon>Orchesella</taxon>
    </lineage>
</organism>